<evidence type="ECO:0000256" key="10">
    <source>
        <dbReference type="SAM" id="Phobius"/>
    </source>
</evidence>
<evidence type="ECO:0000256" key="1">
    <source>
        <dbReference type="ARBA" id="ARBA00004383"/>
    </source>
</evidence>
<comment type="caution">
    <text evidence="12">The sequence shown here is derived from an EMBL/GenBank/DDBJ whole genome shotgun (WGS) entry which is preliminary data.</text>
</comment>
<proteinExistence type="inferred from homology"/>
<dbReference type="InterPro" id="IPR051045">
    <property type="entry name" value="TonB-dependent_transducer"/>
</dbReference>
<dbReference type="GO" id="GO:0031992">
    <property type="term" value="F:energy transducer activity"/>
    <property type="evidence" value="ECO:0007669"/>
    <property type="project" value="InterPro"/>
</dbReference>
<name>A0A645B7G9_9ZZZZ</name>
<keyword evidence="5" id="KW-0997">Cell inner membrane</keyword>
<accession>A0A645B7G9</accession>
<keyword evidence="9 10" id="KW-0472">Membrane</keyword>
<feature type="domain" description="TonB C-terminal" evidence="11">
    <location>
        <begin position="187"/>
        <end position="278"/>
    </location>
</feature>
<sequence>MDKFINLNSTGWCDLVFEGRNKRYGAYRLRQASSKRYIAAFLIVVLITAVIAVLPQLYGVVENLTKKDLGPMEETVELSNLPIEKQVPQENIIKQEVAPPPPPLKSTIQFVPPVIAKDEEVRDDESMKTQEEIQSSKLQISVANVKGTDEQHGIDIAELNQNKVIVEEKADNEKPFEVVEENPSFPGGLSELNRFLSDNIRYPVIAQENGIEGRVIIKFVVSRTGDISNVQVVRGVDPSLDKEAVRVVQSMPKWIPGRQRGQAVPVYFTLPVVFRLQK</sequence>
<dbReference type="GO" id="GO:0030288">
    <property type="term" value="C:outer membrane-bounded periplasmic space"/>
    <property type="evidence" value="ECO:0007669"/>
    <property type="project" value="InterPro"/>
</dbReference>
<gene>
    <name evidence="12" type="ORF">SDC9_108277</name>
</gene>
<dbReference type="GO" id="GO:0015031">
    <property type="term" value="P:protein transport"/>
    <property type="evidence" value="ECO:0007669"/>
    <property type="project" value="UniProtKB-KW"/>
</dbReference>
<evidence type="ECO:0000256" key="6">
    <source>
        <dbReference type="ARBA" id="ARBA00022692"/>
    </source>
</evidence>
<keyword evidence="3" id="KW-0813">Transport</keyword>
<dbReference type="PANTHER" id="PTHR33446:SF2">
    <property type="entry name" value="PROTEIN TONB"/>
    <property type="match status" value="1"/>
</dbReference>
<evidence type="ECO:0000256" key="4">
    <source>
        <dbReference type="ARBA" id="ARBA00022475"/>
    </source>
</evidence>
<evidence type="ECO:0000256" key="5">
    <source>
        <dbReference type="ARBA" id="ARBA00022519"/>
    </source>
</evidence>
<dbReference type="AlphaFoldDB" id="A0A645B7G9"/>
<evidence type="ECO:0000256" key="9">
    <source>
        <dbReference type="ARBA" id="ARBA00023136"/>
    </source>
</evidence>
<dbReference type="FunFam" id="3.30.1150.10:FF:000002">
    <property type="entry name" value="Energy transducer TonB"/>
    <property type="match status" value="1"/>
</dbReference>
<dbReference type="SUPFAM" id="SSF74653">
    <property type="entry name" value="TolA/TonB C-terminal domain"/>
    <property type="match status" value="1"/>
</dbReference>
<comment type="similarity">
    <text evidence="2">Belongs to the TonB family.</text>
</comment>
<evidence type="ECO:0000313" key="12">
    <source>
        <dbReference type="EMBL" id="MPM61419.1"/>
    </source>
</evidence>
<evidence type="ECO:0000256" key="7">
    <source>
        <dbReference type="ARBA" id="ARBA00022927"/>
    </source>
</evidence>
<dbReference type="GO" id="GO:0015891">
    <property type="term" value="P:siderophore transport"/>
    <property type="evidence" value="ECO:0007669"/>
    <property type="project" value="InterPro"/>
</dbReference>
<dbReference type="GO" id="GO:0055085">
    <property type="term" value="P:transmembrane transport"/>
    <property type="evidence" value="ECO:0007669"/>
    <property type="project" value="InterPro"/>
</dbReference>
<dbReference type="EMBL" id="VSSQ01018329">
    <property type="protein sequence ID" value="MPM61419.1"/>
    <property type="molecule type" value="Genomic_DNA"/>
</dbReference>
<dbReference type="Gene3D" id="3.30.1150.10">
    <property type="match status" value="1"/>
</dbReference>
<dbReference type="NCBIfam" id="TIGR01352">
    <property type="entry name" value="tonB_Cterm"/>
    <property type="match status" value="1"/>
</dbReference>
<comment type="subcellular location">
    <subcellularLocation>
        <location evidence="1">Cell inner membrane</location>
        <topology evidence="1">Single-pass membrane protein</topology>
        <orientation evidence="1">Periplasmic side</orientation>
    </subcellularLocation>
</comment>
<feature type="transmembrane region" description="Helical" evidence="10">
    <location>
        <begin position="37"/>
        <end position="58"/>
    </location>
</feature>
<protein>
    <recommendedName>
        <fullName evidence="11">TonB C-terminal domain-containing protein</fullName>
    </recommendedName>
</protein>
<evidence type="ECO:0000256" key="3">
    <source>
        <dbReference type="ARBA" id="ARBA00022448"/>
    </source>
</evidence>
<dbReference type="PRINTS" id="PR01374">
    <property type="entry name" value="TONBPROTEIN"/>
</dbReference>
<evidence type="ECO:0000256" key="2">
    <source>
        <dbReference type="ARBA" id="ARBA00006555"/>
    </source>
</evidence>
<dbReference type="GO" id="GO:0098797">
    <property type="term" value="C:plasma membrane protein complex"/>
    <property type="evidence" value="ECO:0007669"/>
    <property type="project" value="TreeGrafter"/>
</dbReference>
<organism evidence="12">
    <name type="scientific">bioreactor metagenome</name>
    <dbReference type="NCBI Taxonomy" id="1076179"/>
    <lineage>
        <taxon>unclassified sequences</taxon>
        <taxon>metagenomes</taxon>
        <taxon>ecological metagenomes</taxon>
    </lineage>
</organism>
<dbReference type="InterPro" id="IPR003538">
    <property type="entry name" value="TonB"/>
</dbReference>
<dbReference type="InterPro" id="IPR037682">
    <property type="entry name" value="TonB_C"/>
</dbReference>
<evidence type="ECO:0000256" key="8">
    <source>
        <dbReference type="ARBA" id="ARBA00022989"/>
    </source>
</evidence>
<reference evidence="12" key="1">
    <citation type="submission" date="2019-08" db="EMBL/GenBank/DDBJ databases">
        <authorList>
            <person name="Kucharzyk K."/>
            <person name="Murdoch R.W."/>
            <person name="Higgins S."/>
            <person name="Loffler F."/>
        </authorList>
    </citation>
    <scope>NUCLEOTIDE SEQUENCE</scope>
</reference>
<keyword evidence="7" id="KW-0653">Protein transport</keyword>
<dbReference type="PROSITE" id="PS52015">
    <property type="entry name" value="TONB_CTD"/>
    <property type="match status" value="1"/>
</dbReference>
<dbReference type="PANTHER" id="PTHR33446">
    <property type="entry name" value="PROTEIN TONB-RELATED"/>
    <property type="match status" value="1"/>
</dbReference>
<dbReference type="InterPro" id="IPR006260">
    <property type="entry name" value="TonB/TolA_C"/>
</dbReference>
<keyword evidence="6 10" id="KW-0812">Transmembrane</keyword>
<dbReference type="Pfam" id="PF03544">
    <property type="entry name" value="TonB_C"/>
    <property type="match status" value="1"/>
</dbReference>
<keyword evidence="8 10" id="KW-1133">Transmembrane helix</keyword>
<keyword evidence="4" id="KW-1003">Cell membrane</keyword>
<evidence type="ECO:0000259" key="11">
    <source>
        <dbReference type="PROSITE" id="PS52015"/>
    </source>
</evidence>